<dbReference type="GO" id="GO:0004132">
    <property type="term" value="F:dCMP deaminase activity"/>
    <property type="evidence" value="ECO:0007669"/>
    <property type="project" value="InterPro"/>
</dbReference>
<sequence>MIKPWDEYFLEIAKTCASRSNCLRAHVGAVIVGEDKKIKATGYNGTPSKVVSCAELGFCYRIKNNIPSGTRYETCRSIHAEQNAIIQAGQDRCKGATMYIWGHNFICILCKRFIVQSGIEKIYLQKDENSPIEFVDANTIREELSKSILSEKDCAACTND</sequence>
<dbReference type="AlphaFoldDB" id="A0A9D1JXD8"/>
<organism evidence="6 7">
    <name type="scientific">Candidatus Galligastranaerophilus intestinavium</name>
    <dbReference type="NCBI Taxonomy" id="2840836"/>
    <lineage>
        <taxon>Bacteria</taxon>
        <taxon>Candidatus Galligastranaerophilus</taxon>
    </lineage>
</organism>
<dbReference type="GO" id="GO:0006220">
    <property type="term" value="P:pyrimidine nucleotide metabolic process"/>
    <property type="evidence" value="ECO:0007669"/>
    <property type="project" value="InterPro"/>
</dbReference>
<dbReference type="GO" id="GO:0008270">
    <property type="term" value="F:zinc ion binding"/>
    <property type="evidence" value="ECO:0007669"/>
    <property type="project" value="InterPro"/>
</dbReference>
<dbReference type="InterPro" id="IPR016193">
    <property type="entry name" value="Cytidine_deaminase-like"/>
</dbReference>
<keyword evidence="2" id="KW-0378">Hydrolase</keyword>
<dbReference type="CDD" id="cd01286">
    <property type="entry name" value="deoxycytidylate_deaminase"/>
    <property type="match status" value="1"/>
</dbReference>
<dbReference type="GO" id="GO:0005737">
    <property type="term" value="C:cytoplasm"/>
    <property type="evidence" value="ECO:0007669"/>
    <property type="project" value="TreeGrafter"/>
</dbReference>
<comment type="caution">
    <text evidence="6">The sequence shown here is derived from an EMBL/GenBank/DDBJ whole genome shotgun (WGS) entry which is preliminary data.</text>
</comment>
<feature type="active site" description="Proton donor" evidence="3">
    <location>
        <position position="81"/>
    </location>
</feature>
<dbReference type="InterPro" id="IPR035105">
    <property type="entry name" value="Deoxycytidylate_deaminase_dom"/>
</dbReference>
<evidence type="ECO:0000256" key="1">
    <source>
        <dbReference type="ARBA" id="ARBA00001947"/>
    </source>
</evidence>
<name>A0A9D1JXD8_9BACT</name>
<keyword evidence="4" id="KW-0479">Metal-binding</keyword>
<reference evidence="6" key="1">
    <citation type="submission" date="2020-10" db="EMBL/GenBank/DDBJ databases">
        <authorList>
            <person name="Gilroy R."/>
        </authorList>
    </citation>
    <scope>NUCLEOTIDE SEQUENCE</scope>
    <source>
        <strain evidence="6">CHK152-2871</strain>
    </source>
</reference>
<evidence type="ECO:0000259" key="5">
    <source>
        <dbReference type="PROSITE" id="PS51747"/>
    </source>
</evidence>
<keyword evidence="4" id="KW-0862">Zinc</keyword>
<comment type="cofactor">
    <cofactor evidence="1 4">
        <name>Zn(2+)</name>
        <dbReference type="ChEBI" id="CHEBI:29105"/>
    </cofactor>
</comment>
<feature type="binding site" evidence="4">
    <location>
        <position position="110"/>
    </location>
    <ligand>
        <name>Zn(2+)</name>
        <dbReference type="ChEBI" id="CHEBI:29105"/>
        <note>catalytic</note>
    </ligand>
</feature>
<dbReference type="InterPro" id="IPR002125">
    <property type="entry name" value="CMP_dCMP_dom"/>
</dbReference>
<proteinExistence type="predicted"/>
<evidence type="ECO:0000256" key="2">
    <source>
        <dbReference type="ARBA" id="ARBA00022801"/>
    </source>
</evidence>
<feature type="domain" description="CMP/dCMP-type deaminase" evidence="5">
    <location>
        <begin position="4"/>
        <end position="151"/>
    </location>
</feature>
<protein>
    <submittedName>
        <fullName evidence="6">dCMP deaminase family protein</fullName>
    </submittedName>
</protein>
<evidence type="ECO:0000313" key="7">
    <source>
        <dbReference type="Proteomes" id="UP000886865"/>
    </source>
</evidence>
<dbReference type="InterPro" id="IPR015517">
    <property type="entry name" value="dCMP_deaminase-rel"/>
</dbReference>
<feature type="binding site" evidence="4">
    <location>
        <position position="107"/>
    </location>
    <ligand>
        <name>Zn(2+)</name>
        <dbReference type="ChEBI" id="CHEBI:29105"/>
        <note>catalytic</note>
    </ligand>
</feature>
<dbReference type="Pfam" id="PF00383">
    <property type="entry name" value="dCMP_cyt_deam_1"/>
    <property type="match status" value="1"/>
</dbReference>
<dbReference type="Proteomes" id="UP000886865">
    <property type="component" value="Unassembled WGS sequence"/>
</dbReference>
<evidence type="ECO:0000256" key="4">
    <source>
        <dbReference type="PIRSR" id="PIRSR006019-2"/>
    </source>
</evidence>
<dbReference type="EMBL" id="DVJQ01000023">
    <property type="protein sequence ID" value="HIS73911.1"/>
    <property type="molecule type" value="Genomic_DNA"/>
</dbReference>
<reference evidence="6" key="2">
    <citation type="journal article" date="2021" name="PeerJ">
        <title>Extensive microbial diversity within the chicken gut microbiome revealed by metagenomics and culture.</title>
        <authorList>
            <person name="Gilroy R."/>
            <person name="Ravi A."/>
            <person name="Getino M."/>
            <person name="Pursley I."/>
            <person name="Horton D.L."/>
            <person name="Alikhan N.F."/>
            <person name="Baker D."/>
            <person name="Gharbi K."/>
            <person name="Hall N."/>
            <person name="Watson M."/>
            <person name="Adriaenssens E.M."/>
            <person name="Foster-Nyarko E."/>
            <person name="Jarju S."/>
            <person name="Secka A."/>
            <person name="Antonio M."/>
            <person name="Oren A."/>
            <person name="Chaudhuri R.R."/>
            <person name="La Ragione R."/>
            <person name="Hildebrand F."/>
            <person name="Pallen M.J."/>
        </authorList>
    </citation>
    <scope>NUCLEOTIDE SEQUENCE</scope>
    <source>
        <strain evidence="6">CHK152-2871</strain>
    </source>
</reference>
<evidence type="ECO:0000256" key="3">
    <source>
        <dbReference type="PIRSR" id="PIRSR006019-1"/>
    </source>
</evidence>
<evidence type="ECO:0000313" key="6">
    <source>
        <dbReference type="EMBL" id="HIS73911.1"/>
    </source>
</evidence>
<dbReference type="PIRSF" id="PIRSF006019">
    <property type="entry name" value="dCMP_deaminase"/>
    <property type="match status" value="1"/>
</dbReference>
<dbReference type="PROSITE" id="PS51747">
    <property type="entry name" value="CYT_DCMP_DEAMINASES_2"/>
    <property type="match status" value="1"/>
</dbReference>
<dbReference type="InterPro" id="IPR016473">
    <property type="entry name" value="dCMP_deaminase"/>
</dbReference>
<dbReference type="Gene3D" id="3.40.140.10">
    <property type="entry name" value="Cytidine Deaminase, domain 2"/>
    <property type="match status" value="1"/>
</dbReference>
<dbReference type="PANTHER" id="PTHR11086">
    <property type="entry name" value="DEOXYCYTIDYLATE DEAMINASE-RELATED"/>
    <property type="match status" value="1"/>
</dbReference>
<dbReference type="PANTHER" id="PTHR11086:SF18">
    <property type="entry name" value="DEOXYCYTIDYLATE DEAMINASE"/>
    <property type="match status" value="1"/>
</dbReference>
<accession>A0A9D1JXD8</accession>
<feature type="binding site" evidence="4">
    <location>
        <position position="79"/>
    </location>
    <ligand>
        <name>Zn(2+)</name>
        <dbReference type="ChEBI" id="CHEBI:29105"/>
        <note>catalytic</note>
    </ligand>
</feature>
<dbReference type="SUPFAM" id="SSF53927">
    <property type="entry name" value="Cytidine deaminase-like"/>
    <property type="match status" value="1"/>
</dbReference>
<gene>
    <name evidence="6" type="ORF">IAA86_02695</name>
</gene>